<dbReference type="InterPro" id="IPR010753">
    <property type="entry name" value="DUF1330"/>
</dbReference>
<accession>A0ABU9Y0D0</accession>
<dbReference type="EMBL" id="JBDIME010000003">
    <property type="protein sequence ID" value="MEN2789266.1"/>
    <property type="molecule type" value="Genomic_DNA"/>
</dbReference>
<dbReference type="InterPro" id="IPR011008">
    <property type="entry name" value="Dimeric_a/b-barrel"/>
</dbReference>
<proteinExistence type="predicted"/>
<reference evidence="2 3" key="1">
    <citation type="submission" date="2024-05" db="EMBL/GenBank/DDBJ databases">
        <authorList>
            <person name="Liu Q."/>
            <person name="Xin Y.-H."/>
        </authorList>
    </citation>
    <scope>NUCLEOTIDE SEQUENCE [LARGE SCALE GENOMIC DNA]</scope>
    <source>
        <strain evidence="2 3">CGMCC 1.10181</strain>
    </source>
</reference>
<feature type="domain" description="DUF1330" evidence="1">
    <location>
        <begin position="3"/>
        <end position="98"/>
    </location>
</feature>
<protein>
    <submittedName>
        <fullName evidence="2">DUF1330 domain-containing protein</fullName>
    </submittedName>
</protein>
<keyword evidence="3" id="KW-1185">Reference proteome</keyword>
<evidence type="ECO:0000259" key="1">
    <source>
        <dbReference type="Pfam" id="PF07045"/>
    </source>
</evidence>
<name>A0ABU9Y0D0_9SPHN</name>
<gene>
    <name evidence="2" type="ORF">ABC974_06485</name>
</gene>
<dbReference type="PANTHER" id="PTHR41521">
    <property type="match status" value="1"/>
</dbReference>
<dbReference type="RefSeq" id="WP_343891920.1">
    <property type="nucleotide sequence ID" value="NZ_BAAAEH010000047.1"/>
</dbReference>
<evidence type="ECO:0000313" key="3">
    <source>
        <dbReference type="Proteomes" id="UP001419910"/>
    </source>
</evidence>
<organism evidence="2 3">
    <name type="scientific">Sphingomonas oligophenolica</name>
    <dbReference type="NCBI Taxonomy" id="301154"/>
    <lineage>
        <taxon>Bacteria</taxon>
        <taxon>Pseudomonadati</taxon>
        <taxon>Pseudomonadota</taxon>
        <taxon>Alphaproteobacteria</taxon>
        <taxon>Sphingomonadales</taxon>
        <taxon>Sphingomonadaceae</taxon>
        <taxon>Sphingomonas</taxon>
    </lineage>
</organism>
<dbReference type="Proteomes" id="UP001419910">
    <property type="component" value="Unassembled WGS sequence"/>
</dbReference>
<dbReference type="PANTHER" id="PTHR41521:SF4">
    <property type="entry name" value="BLR0684 PROTEIN"/>
    <property type="match status" value="1"/>
</dbReference>
<sequence length="99" mass="11059">MTAYMILIRDEPVRDAEAMAEYQRMNRENAAEFSAKLTPLVVYGAVEALEGPTPDGVLVLQFPTVEDAKAWYDSPAYQAALPYRRQAADYRAMIVQGLS</sequence>
<dbReference type="Pfam" id="PF07045">
    <property type="entry name" value="DUF1330"/>
    <property type="match status" value="1"/>
</dbReference>
<dbReference type="Gene3D" id="3.30.70.100">
    <property type="match status" value="1"/>
</dbReference>
<comment type="caution">
    <text evidence="2">The sequence shown here is derived from an EMBL/GenBank/DDBJ whole genome shotgun (WGS) entry which is preliminary data.</text>
</comment>
<dbReference type="SUPFAM" id="SSF54909">
    <property type="entry name" value="Dimeric alpha+beta barrel"/>
    <property type="match status" value="1"/>
</dbReference>
<evidence type="ECO:0000313" key="2">
    <source>
        <dbReference type="EMBL" id="MEN2789266.1"/>
    </source>
</evidence>